<comment type="caution">
    <text evidence="1">The sequence shown here is derived from an EMBL/GenBank/DDBJ whole genome shotgun (WGS) entry which is preliminary data.</text>
</comment>
<reference evidence="1" key="1">
    <citation type="submission" date="2023-03" db="EMBL/GenBank/DDBJ databases">
        <title>Massive genome expansion in bonnet fungi (Mycena s.s.) driven by repeated elements and novel gene families across ecological guilds.</title>
        <authorList>
            <consortium name="Lawrence Berkeley National Laboratory"/>
            <person name="Harder C.B."/>
            <person name="Miyauchi S."/>
            <person name="Viragh M."/>
            <person name="Kuo A."/>
            <person name="Thoen E."/>
            <person name="Andreopoulos B."/>
            <person name="Lu D."/>
            <person name="Skrede I."/>
            <person name="Drula E."/>
            <person name="Henrissat B."/>
            <person name="Morin E."/>
            <person name="Kohler A."/>
            <person name="Barry K."/>
            <person name="LaButti K."/>
            <person name="Morin E."/>
            <person name="Salamov A."/>
            <person name="Lipzen A."/>
            <person name="Mereny Z."/>
            <person name="Hegedus B."/>
            <person name="Baldrian P."/>
            <person name="Stursova M."/>
            <person name="Weitz H."/>
            <person name="Taylor A."/>
            <person name="Grigoriev I.V."/>
            <person name="Nagy L.G."/>
            <person name="Martin F."/>
            <person name="Kauserud H."/>
        </authorList>
    </citation>
    <scope>NUCLEOTIDE SEQUENCE</scope>
    <source>
        <strain evidence="1">CBHHK067</strain>
    </source>
</reference>
<name>A0AAD7CQA5_MYCRO</name>
<dbReference type="EMBL" id="JARKIE010000284">
    <property type="protein sequence ID" value="KAJ7658007.1"/>
    <property type="molecule type" value="Genomic_DNA"/>
</dbReference>
<organism evidence="1 2">
    <name type="scientific">Mycena rosella</name>
    <name type="common">Pink bonnet</name>
    <name type="synonym">Agaricus rosellus</name>
    <dbReference type="NCBI Taxonomy" id="1033263"/>
    <lineage>
        <taxon>Eukaryota</taxon>
        <taxon>Fungi</taxon>
        <taxon>Dikarya</taxon>
        <taxon>Basidiomycota</taxon>
        <taxon>Agaricomycotina</taxon>
        <taxon>Agaricomycetes</taxon>
        <taxon>Agaricomycetidae</taxon>
        <taxon>Agaricales</taxon>
        <taxon>Marasmiineae</taxon>
        <taxon>Mycenaceae</taxon>
        <taxon>Mycena</taxon>
    </lineage>
</organism>
<evidence type="ECO:0000313" key="2">
    <source>
        <dbReference type="Proteomes" id="UP001221757"/>
    </source>
</evidence>
<dbReference type="AlphaFoldDB" id="A0AAD7CQA5"/>
<feature type="non-terminal residue" evidence="1">
    <location>
        <position position="238"/>
    </location>
</feature>
<gene>
    <name evidence="1" type="ORF">B0H17DRAFT_1097375</name>
</gene>
<keyword evidence="2" id="KW-1185">Reference proteome</keyword>
<accession>A0AAD7CQA5</accession>
<dbReference type="Proteomes" id="UP001221757">
    <property type="component" value="Unassembled WGS sequence"/>
</dbReference>
<evidence type="ECO:0000313" key="1">
    <source>
        <dbReference type="EMBL" id="KAJ7658007.1"/>
    </source>
</evidence>
<proteinExistence type="predicted"/>
<protein>
    <submittedName>
        <fullName evidence="1">Uncharacterized protein</fullName>
    </submittedName>
</protein>
<sequence>MRHADSGLLSPAVEALYKASCLKALWSIATLSARHTPLNLPLHEFAYQLPLWTRSPSPSRSNTCDFVDNHLPAVQAVICWCILCSFDVLFRNLKSDLKGCKADATTPCFLSAGAVQSALRRMLEHSQDFHTTLRHMSRNFNRIGGLISVKDANKLEVLANASLLDPVPWFQNVWSFINDSEDYWNNARHSILSGFLGGSLSPRDRPNTIYQFDSTLNILRCVLPPPSALQTKNYAELL</sequence>